<gene>
    <name evidence="6" type="ORF">POTOM_035461</name>
</gene>
<evidence type="ECO:0000256" key="2">
    <source>
        <dbReference type="ARBA" id="ARBA00023242"/>
    </source>
</evidence>
<dbReference type="Pfam" id="PF03790">
    <property type="entry name" value="KNOX1"/>
    <property type="match status" value="1"/>
</dbReference>
<accession>A0A8X7Z0C4</accession>
<dbReference type="Proteomes" id="UP000886885">
    <property type="component" value="Chromosome 10A"/>
</dbReference>
<dbReference type="PANTHER" id="PTHR48452">
    <property type="entry name" value="FUSED COMPOUND LEAF 1"/>
    <property type="match status" value="1"/>
</dbReference>
<dbReference type="EMBL" id="JAAWWB010000019">
    <property type="protein sequence ID" value="KAG6758997.1"/>
    <property type="molecule type" value="Genomic_DNA"/>
</dbReference>
<dbReference type="Pfam" id="PF03791">
    <property type="entry name" value="KNOX2"/>
    <property type="match status" value="1"/>
</dbReference>
<evidence type="ECO:0000256" key="3">
    <source>
        <dbReference type="SAM" id="Phobius"/>
    </source>
</evidence>
<name>A0A8X7Z0C4_POPTO</name>
<evidence type="ECO:0000313" key="6">
    <source>
        <dbReference type="EMBL" id="KAG6758997.1"/>
    </source>
</evidence>
<evidence type="ECO:0000259" key="4">
    <source>
        <dbReference type="SMART" id="SM01255"/>
    </source>
</evidence>
<comment type="subcellular location">
    <subcellularLocation>
        <location evidence="1">Nucleus</location>
    </subcellularLocation>
</comment>
<sequence length="241" mass="27070">MDGTYGLHSTVADYSDKALMSPEDLILQSEYQSFLSSETLRLRIPILGSEELLSEAASIRTEEDMSALIKAKIASHPCYPRLLEAYIDCQKVGAPPGIACFLDEIRRENDLFKQGAVSTYWGADPELDEFMETYCDLLVKYKSDLERPLDEATTFLNKIEMQLRNLCTGASIRSLSGQSLSPSMEDPLIFVLYLCSLLCYCIISANYNLLIIINASQEQIHVFLLMVLIIHKTQMSLAMLS</sequence>
<proteinExistence type="predicted"/>
<dbReference type="InterPro" id="IPR005540">
    <property type="entry name" value="KNOX1"/>
</dbReference>
<keyword evidence="2" id="KW-0539">Nucleus</keyword>
<feature type="domain" description="KNOX1" evidence="4">
    <location>
        <begin position="67"/>
        <end position="111"/>
    </location>
</feature>
<feature type="transmembrane region" description="Helical" evidence="3">
    <location>
        <begin position="188"/>
        <end position="210"/>
    </location>
</feature>
<dbReference type="OrthoDB" id="10056939at2759"/>
<dbReference type="GO" id="GO:0005634">
    <property type="term" value="C:nucleus"/>
    <property type="evidence" value="ECO:0007669"/>
    <property type="project" value="UniProtKB-SubCell"/>
</dbReference>
<evidence type="ECO:0000256" key="1">
    <source>
        <dbReference type="ARBA" id="ARBA00004123"/>
    </source>
</evidence>
<dbReference type="InterPro" id="IPR005541">
    <property type="entry name" value="KNOX2"/>
</dbReference>
<comment type="caution">
    <text evidence="6">The sequence shown here is derived from an EMBL/GenBank/DDBJ whole genome shotgun (WGS) entry which is preliminary data.</text>
</comment>
<feature type="domain" description="KNOX2" evidence="5">
    <location>
        <begin position="117"/>
        <end position="168"/>
    </location>
</feature>
<dbReference type="SMART" id="SM01256">
    <property type="entry name" value="KNOX2"/>
    <property type="match status" value="1"/>
</dbReference>
<keyword evidence="3" id="KW-0812">Transmembrane</keyword>
<protein>
    <recommendedName>
        <fullName evidence="8">Homeobox protein knotted-1-like 6</fullName>
    </recommendedName>
</protein>
<evidence type="ECO:0000259" key="5">
    <source>
        <dbReference type="SMART" id="SM01256"/>
    </source>
</evidence>
<keyword evidence="3" id="KW-1133">Transmembrane helix</keyword>
<organism evidence="6 7">
    <name type="scientific">Populus tomentosa</name>
    <name type="common">Chinese white poplar</name>
    <dbReference type="NCBI Taxonomy" id="118781"/>
    <lineage>
        <taxon>Eukaryota</taxon>
        <taxon>Viridiplantae</taxon>
        <taxon>Streptophyta</taxon>
        <taxon>Embryophyta</taxon>
        <taxon>Tracheophyta</taxon>
        <taxon>Spermatophyta</taxon>
        <taxon>Magnoliopsida</taxon>
        <taxon>eudicotyledons</taxon>
        <taxon>Gunneridae</taxon>
        <taxon>Pentapetalae</taxon>
        <taxon>rosids</taxon>
        <taxon>fabids</taxon>
        <taxon>Malpighiales</taxon>
        <taxon>Salicaceae</taxon>
        <taxon>Saliceae</taxon>
        <taxon>Populus</taxon>
    </lineage>
</organism>
<evidence type="ECO:0008006" key="8">
    <source>
        <dbReference type="Google" id="ProtNLM"/>
    </source>
</evidence>
<dbReference type="PANTHER" id="PTHR48452:SF1">
    <property type="entry name" value="FUSED COMPOUND LEAF 1"/>
    <property type="match status" value="1"/>
</dbReference>
<keyword evidence="3" id="KW-0472">Membrane</keyword>
<dbReference type="AlphaFoldDB" id="A0A8X7Z0C4"/>
<keyword evidence="7" id="KW-1185">Reference proteome</keyword>
<dbReference type="SMART" id="SM01255">
    <property type="entry name" value="KNOX1"/>
    <property type="match status" value="1"/>
</dbReference>
<evidence type="ECO:0000313" key="7">
    <source>
        <dbReference type="Proteomes" id="UP000886885"/>
    </source>
</evidence>
<dbReference type="GO" id="GO:0003677">
    <property type="term" value="F:DNA binding"/>
    <property type="evidence" value="ECO:0007669"/>
    <property type="project" value="InterPro"/>
</dbReference>
<reference evidence="6" key="1">
    <citation type="journal article" date="2020" name="bioRxiv">
        <title>Hybrid origin of Populus tomentosa Carr. identified through genome sequencing and phylogenomic analysis.</title>
        <authorList>
            <person name="An X."/>
            <person name="Gao K."/>
            <person name="Chen Z."/>
            <person name="Li J."/>
            <person name="Yang X."/>
            <person name="Yang X."/>
            <person name="Zhou J."/>
            <person name="Guo T."/>
            <person name="Zhao T."/>
            <person name="Huang S."/>
            <person name="Miao D."/>
            <person name="Khan W.U."/>
            <person name="Rao P."/>
            <person name="Ye M."/>
            <person name="Lei B."/>
            <person name="Liao W."/>
            <person name="Wang J."/>
            <person name="Ji L."/>
            <person name="Li Y."/>
            <person name="Guo B."/>
            <person name="Mustafa N.S."/>
            <person name="Li S."/>
            <person name="Yun Q."/>
            <person name="Keller S.R."/>
            <person name="Mao J."/>
            <person name="Zhang R."/>
            <person name="Strauss S.H."/>
        </authorList>
    </citation>
    <scope>NUCLEOTIDE SEQUENCE</scope>
    <source>
        <strain evidence="6">GM15</strain>
        <tissue evidence="6">Leaf</tissue>
    </source>
</reference>